<dbReference type="EMBL" id="CAFBQU010000075">
    <property type="protein sequence ID" value="CAB5067961.1"/>
    <property type="molecule type" value="Genomic_DNA"/>
</dbReference>
<reference evidence="8" key="1">
    <citation type="submission" date="2020-05" db="EMBL/GenBank/DDBJ databases">
        <authorList>
            <person name="Chiriac C."/>
            <person name="Salcher M."/>
            <person name="Ghai R."/>
            <person name="Kavagutti S V."/>
        </authorList>
    </citation>
    <scope>NUCLEOTIDE SEQUENCE</scope>
</reference>
<proteinExistence type="predicted"/>
<feature type="transmembrane region" description="Helical" evidence="7">
    <location>
        <begin position="42"/>
        <end position="66"/>
    </location>
</feature>
<keyword evidence="5 7" id="KW-1133">Transmembrane helix</keyword>
<dbReference type="Pfam" id="PF04093">
    <property type="entry name" value="MreD"/>
    <property type="match status" value="1"/>
</dbReference>
<organism evidence="8">
    <name type="scientific">freshwater metagenome</name>
    <dbReference type="NCBI Taxonomy" id="449393"/>
    <lineage>
        <taxon>unclassified sequences</taxon>
        <taxon>metagenomes</taxon>
        <taxon>ecological metagenomes</taxon>
    </lineage>
</organism>
<dbReference type="GO" id="GO:0008360">
    <property type="term" value="P:regulation of cell shape"/>
    <property type="evidence" value="ECO:0007669"/>
    <property type="project" value="UniProtKB-KW"/>
</dbReference>
<comment type="subcellular location">
    <subcellularLocation>
        <location evidence="1">Cell membrane</location>
        <topology evidence="1">Multi-pass membrane protein</topology>
    </subcellularLocation>
</comment>
<evidence type="ECO:0000256" key="2">
    <source>
        <dbReference type="ARBA" id="ARBA00022475"/>
    </source>
</evidence>
<gene>
    <name evidence="8" type="ORF">UFOPK4347_01636</name>
</gene>
<accession>A0A6J7UPT1</accession>
<evidence type="ECO:0000256" key="4">
    <source>
        <dbReference type="ARBA" id="ARBA00022960"/>
    </source>
</evidence>
<sequence>MKRFFAIIESPFTRVFLIGIIVLSFQTTLFNTLRPFSVVMQVMLLCSAASGVAAGSESGAIAGFMFGFMYDMVLTSPFGLSALVFGFAGYIAGGVNTFAYSPRWWFKMLSVGISSAAAVLIYPAASLVVGVDGLLQTRVLGVALTVGLFNAALALPTVFLMRWALVKSKKQMLWAE</sequence>
<feature type="transmembrane region" description="Helical" evidence="7">
    <location>
        <begin position="12"/>
        <end position="30"/>
    </location>
</feature>
<dbReference type="GO" id="GO:0005886">
    <property type="term" value="C:plasma membrane"/>
    <property type="evidence" value="ECO:0007669"/>
    <property type="project" value="UniProtKB-SubCell"/>
</dbReference>
<evidence type="ECO:0000256" key="6">
    <source>
        <dbReference type="ARBA" id="ARBA00023136"/>
    </source>
</evidence>
<evidence type="ECO:0000256" key="7">
    <source>
        <dbReference type="SAM" id="Phobius"/>
    </source>
</evidence>
<evidence type="ECO:0000256" key="3">
    <source>
        <dbReference type="ARBA" id="ARBA00022692"/>
    </source>
</evidence>
<evidence type="ECO:0000256" key="5">
    <source>
        <dbReference type="ARBA" id="ARBA00022989"/>
    </source>
</evidence>
<evidence type="ECO:0000256" key="1">
    <source>
        <dbReference type="ARBA" id="ARBA00004651"/>
    </source>
</evidence>
<keyword evidence="3 7" id="KW-0812">Transmembrane</keyword>
<name>A0A6J7UPT1_9ZZZZ</name>
<keyword evidence="2" id="KW-1003">Cell membrane</keyword>
<feature type="transmembrane region" description="Helical" evidence="7">
    <location>
        <begin position="104"/>
        <end position="122"/>
    </location>
</feature>
<dbReference type="InterPro" id="IPR007227">
    <property type="entry name" value="Cell_shape_determining_MreD"/>
</dbReference>
<evidence type="ECO:0000313" key="8">
    <source>
        <dbReference type="EMBL" id="CAB5067961.1"/>
    </source>
</evidence>
<keyword evidence="4" id="KW-0133">Cell shape</keyword>
<feature type="transmembrane region" description="Helical" evidence="7">
    <location>
        <begin position="72"/>
        <end position="92"/>
    </location>
</feature>
<feature type="transmembrane region" description="Helical" evidence="7">
    <location>
        <begin position="142"/>
        <end position="165"/>
    </location>
</feature>
<keyword evidence="6 7" id="KW-0472">Membrane</keyword>
<dbReference type="AlphaFoldDB" id="A0A6J7UPT1"/>
<protein>
    <submittedName>
        <fullName evidence="8">Unannotated protein</fullName>
    </submittedName>
</protein>